<dbReference type="PIRSF" id="PIRSF037208">
    <property type="entry name" value="ATE_pro_prd"/>
    <property type="match status" value="1"/>
</dbReference>
<comment type="catalytic activity">
    <reaction evidence="4">
        <text>N-terminal L-glutamyl-[protein] + L-leucyl-tRNA(Leu) = N-terminal L-leucyl-L-glutamyl-[protein] + tRNA(Leu) + H(+)</text>
        <dbReference type="Rhea" id="RHEA:50412"/>
        <dbReference type="Rhea" id="RHEA-COMP:9613"/>
        <dbReference type="Rhea" id="RHEA-COMP:9622"/>
        <dbReference type="Rhea" id="RHEA-COMP:12664"/>
        <dbReference type="Rhea" id="RHEA-COMP:12668"/>
        <dbReference type="ChEBI" id="CHEBI:15378"/>
        <dbReference type="ChEBI" id="CHEBI:64721"/>
        <dbReference type="ChEBI" id="CHEBI:78442"/>
        <dbReference type="ChEBI" id="CHEBI:78494"/>
        <dbReference type="ChEBI" id="CHEBI:133041"/>
        <dbReference type="EC" id="2.3.2.29"/>
    </reaction>
</comment>
<dbReference type="InterPro" id="IPR007471">
    <property type="entry name" value="N-end_Aminoacyl_Trfase_N"/>
</dbReference>
<dbReference type="NCBIfam" id="NF002341">
    <property type="entry name" value="PRK01305.1-1"/>
    <property type="match status" value="1"/>
</dbReference>
<dbReference type="GO" id="GO:0008914">
    <property type="term" value="F:leucyl-tRNA--protein transferase activity"/>
    <property type="evidence" value="ECO:0007669"/>
    <property type="project" value="UniProtKB-UniRule"/>
</dbReference>
<evidence type="ECO:0000256" key="1">
    <source>
        <dbReference type="ARBA" id="ARBA00022490"/>
    </source>
</evidence>
<dbReference type="EMBL" id="JAPTGG010000002">
    <property type="protein sequence ID" value="MCZ0864260.1"/>
    <property type="molecule type" value="Genomic_DNA"/>
</dbReference>
<dbReference type="InterPro" id="IPR017138">
    <property type="entry name" value="Asp_Glu_LeuTrfase"/>
</dbReference>
<name>A0A9J6RIK1_9GAMM</name>
<keyword evidence="2 4" id="KW-0808">Transferase</keyword>
<sequence>MSNRELINLEQLKFYSTREHPCSYLPQELATTLFLDPEQKVEQPLYSALSDFGFRRSGNNIYRPHCASCQQCISIRIPCQSFCPSRQQRRIHKRNADLQCQEVSSIDNDECYALFEKYINLRHADGDMYPTSRPDYVNFLCTPNNYSRYFTFRLKEQLIAVALADQLEQGLSAVYSFFDPDHDKRSLGTYMILWQLEECSRLGLHALYLGYWIKNCQKMRYKSAFRPLELYINQQWLQLN</sequence>
<gene>
    <name evidence="4" type="primary">bpt</name>
    <name evidence="7" type="ORF">O0V09_03550</name>
</gene>
<dbReference type="Pfam" id="PF04376">
    <property type="entry name" value="ATE_N"/>
    <property type="match status" value="1"/>
</dbReference>
<dbReference type="HAMAP" id="MF_00689">
    <property type="entry name" value="Bpt"/>
    <property type="match status" value="1"/>
</dbReference>
<dbReference type="PANTHER" id="PTHR21367:SF1">
    <property type="entry name" value="ARGINYL-TRNA--PROTEIN TRANSFERASE 1"/>
    <property type="match status" value="1"/>
</dbReference>
<dbReference type="RefSeq" id="WP_258330414.1">
    <property type="nucleotide sequence ID" value="NZ_JAPTGG010000002.1"/>
</dbReference>
<evidence type="ECO:0000256" key="4">
    <source>
        <dbReference type="HAMAP-Rule" id="MF_00689"/>
    </source>
</evidence>
<dbReference type="InterPro" id="IPR016181">
    <property type="entry name" value="Acyl_CoA_acyltransferase"/>
</dbReference>
<evidence type="ECO:0000256" key="3">
    <source>
        <dbReference type="ARBA" id="ARBA00023315"/>
    </source>
</evidence>
<accession>A0A9J6RIK1</accession>
<feature type="domain" description="N-end rule aminoacyl transferase C-terminal" evidence="6">
    <location>
        <begin position="110"/>
        <end position="231"/>
    </location>
</feature>
<comment type="similarity">
    <text evidence="4">Belongs to the R-transferase family. Bpt subfamily.</text>
</comment>
<evidence type="ECO:0000259" key="6">
    <source>
        <dbReference type="Pfam" id="PF04377"/>
    </source>
</evidence>
<feature type="domain" description="N-end aminoacyl transferase N-terminal" evidence="5">
    <location>
        <begin position="20"/>
        <end position="90"/>
    </location>
</feature>
<protein>
    <recommendedName>
        <fullName evidence="4">Aspartate/glutamate leucyltransferase</fullName>
        <ecNumber evidence="4">2.3.2.29</ecNumber>
    </recommendedName>
</protein>
<dbReference type="Pfam" id="PF04377">
    <property type="entry name" value="ATE_C"/>
    <property type="match status" value="1"/>
</dbReference>
<evidence type="ECO:0000256" key="2">
    <source>
        <dbReference type="ARBA" id="ARBA00022679"/>
    </source>
</evidence>
<proteinExistence type="inferred from homology"/>
<organism evidence="7 8">
    <name type="scientific">Dasania phycosphaerae</name>
    <dbReference type="NCBI Taxonomy" id="2950436"/>
    <lineage>
        <taxon>Bacteria</taxon>
        <taxon>Pseudomonadati</taxon>
        <taxon>Pseudomonadota</taxon>
        <taxon>Gammaproteobacteria</taxon>
        <taxon>Cellvibrionales</taxon>
        <taxon>Spongiibacteraceae</taxon>
        <taxon>Dasania</taxon>
    </lineage>
</organism>
<evidence type="ECO:0000259" key="5">
    <source>
        <dbReference type="Pfam" id="PF04376"/>
    </source>
</evidence>
<dbReference type="AlphaFoldDB" id="A0A9J6RIK1"/>
<dbReference type="Proteomes" id="UP001069090">
    <property type="component" value="Unassembled WGS sequence"/>
</dbReference>
<dbReference type="EC" id="2.3.2.29" evidence="4"/>
<comment type="function">
    <text evidence="4">Functions in the N-end rule pathway of protein degradation where it conjugates Leu from its aminoacyl-tRNA to the N-termini of proteins containing an N-terminal aspartate or glutamate.</text>
</comment>
<evidence type="ECO:0000313" key="8">
    <source>
        <dbReference type="Proteomes" id="UP001069090"/>
    </source>
</evidence>
<keyword evidence="1 4" id="KW-0963">Cytoplasm</keyword>
<dbReference type="SUPFAM" id="SSF55729">
    <property type="entry name" value="Acyl-CoA N-acyltransferases (Nat)"/>
    <property type="match status" value="1"/>
</dbReference>
<keyword evidence="3 4" id="KW-0012">Acyltransferase</keyword>
<keyword evidence="8" id="KW-1185">Reference proteome</keyword>
<dbReference type="InterPro" id="IPR030700">
    <property type="entry name" value="N-end_Aminoacyl_Trfase"/>
</dbReference>
<dbReference type="PANTHER" id="PTHR21367">
    <property type="entry name" value="ARGININE-TRNA-PROTEIN TRANSFERASE 1"/>
    <property type="match status" value="1"/>
</dbReference>
<dbReference type="GO" id="GO:0005737">
    <property type="term" value="C:cytoplasm"/>
    <property type="evidence" value="ECO:0007669"/>
    <property type="project" value="UniProtKB-SubCell"/>
</dbReference>
<comment type="subcellular location">
    <subcellularLocation>
        <location evidence="4">Cytoplasm</location>
    </subcellularLocation>
</comment>
<dbReference type="GO" id="GO:0004057">
    <property type="term" value="F:arginyl-tRNA--protein transferase activity"/>
    <property type="evidence" value="ECO:0007669"/>
    <property type="project" value="InterPro"/>
</dbReference>
<evidence type="ECO:0000313" key="7">
    <source>
        <dbReference type="EMBL" id="MCZ0864260.1"/>
    </source>
</evidence>
<dbReference type="NCBIfam" id="NF002346">
    <property type="entry name" value="PRK01305.2-3"/>
    <property type="match status" value="1"/>
</dbReference>
<comment type="catalytic activity">
    <reaction evidence="4">
        <text>N-terminal L-aspartyl-[protein] + L-leucyl-tRNA(Leu) = N-terminal L-leucyl-L-aspartyl-[protein] + tRNA(Leu) + H(+)</text>
        <dbReference type="Rhea" id="RHEA:50420"/>
        <dbReference type="Rhea" id="RHEA-COMP:9613"/>
        <dbReference type="Rhea" id="RHEA-COMP:9622"/>
        <dbReference type="Rhea" id="RHEA-COMP:12669"/>
        <dbReference type="Rhea" id="RHEA-COMP:12674"/>
        <dbReference type="ChEBI" id="CHEBI:15378"/>
        <dbReference type="ChEBI" id="CHEBI:64720"/>
        <dbReference type="ChEBI" id="CHEBI:78442"/>
        <dbReference type="ChEBI" id="CHEBI:78494"/>
        <dbReference type="ChEBI" id="CHEBI:133042"/>
        <dbReference type="EC" id="2.3.2.29"/>
    </reaction>
</comment>
<dbReference type="GO" id="GO:0071596">
    <property type="term" value="P:ubiquitin-dependent protein catabolic process via the N-end rule pathway"/>
    <property type="evidence" value="ECO:0007669"/>
    <property type="project" value="InterPro"/>
</dbReference>
<comment type="caution">
    <text evidence="7">The sequence shown here is derived from an EMBL/GenBank/DDBJ whole genome shotgun (WGS) entry which is preliminary data.</text>
</comment>
<reference evidence="7 8" key="1">
    <citation type="submission" date="2022-12" db="EMBL/GenBank/DDBJ databases">
        <title>Dasania phycosphaerae sp. nov., isolated from particulate material of the south coast of Korea.</title>
        <authorList>
            <person name="Jiang Y."/>
        </authorList>
    </citation>
    <scope>NUCLEOTIDE SEQUENCE [LARGE SCALE GENOMIC DNA]</scope>
    <source>
        <strain evidence="7 8">GY-19</strain>
    </source>
</reference>
<dbReference type="InterPro" id="IPR007472">
    <property type="entry name" value="N-end_Aminoacyl_Trfase_C"/>
</dbReference>
<dbReference type="NCBIfam" id="NF002342">
    <property type="entry name" value="PRK01305.1-3"/>
    <property type="match status" value="1"/>
</dbReference>